<evidence type="ECO:0000256" key="2">
    <source>
        <dbReference type="SAM" id="MobiDB-lite"/>
    </source>
</evidence>
<dbReference type="KEGG" id="fas:105264306"/>
<dbReference type="GeneID" id="105264306"/>
<keyword evidence="3" id="KW-0472">Membrane</keyword>
<accession>A0A9R1SXX5</accession>
<protein>
    <submittedName>
        <fullName evidence="5">Uncharacterized protein</fullName>
    </submittedName>
</protein>
<sequence>MFTIGLRHFFLEEGSLMGGFGGYIKFLTVVSTIFGGIFYYVPISRSYFRKGCHILIDLVALTLKSALNSFESDPETVNQTRVTFPNVLNHREHRISKEERRRRRQEIRIKNRGNDGNRNEDFSTVQLYPGRGLELQKYMRGSHGGIQEAEIYTLKDPRNATPADVKWSKSTIRRRDDVALYSENDDARTVNSKADDINHLKKRKSRTRRDDTEIQKLEDKLRKLRRRIRSIATVPDKDFKQQKEMEALAIIEELLINSDYKIEIKRLKNIANRPEDDKRVIDVISEEIITSGMKSRGSSRQGSPRVLGLPKTAVEDTSEDVAVQPPLVNDRVTPMMKNALHWVFGRCPKVSLTTKFHSTKIDKED</sequence>
<name>A0A9R1SXX5_9HYME</name>
<feature type="transmembrane region" description="Helical" evidence="3">
    <location>
        <begin position="20"/>
        <end position="41"/>
    </location>
</feature>
<feature type="compositionally biased region" description="Basic and acidic residues" evidence="2">
    <location>
        <begin position="106"/>
        <end position="121"/>
    </location>
</feature>
<keyword evidence="1" id="KW-0175">Coiled coil</keyword>
<evidence type="ECO:0000313" key="4">
    <source>
        <dbReference type="Proteomes" id="UP000694866"/>
    </source>
</evidence>
<dbReference type="Proteomes" id="UP000694866">
    <property type="component" value="Unplaced"/>
</dbReference>
<dbReference type="AlphaFoldDB" id="A0A9R1SXX5"/>
<evidence type="ECO:0000313" key="5">
    <source>
        <dbReference type="RefSeq" id="XP_011299404.1"/>
    </source>
</evidence>
<dbReference type="OrthoDB" id="7551604at2759"/>
<reference evidence="5" key="1">
    <citation type="submission" date="2025-08" db="UniProtKB">
        <authorList>
            <consortium name="RefSeq"/>
        </authorList>
    </citation>
    <scope>IDENTIFICATION</scope>
    <source>
        <strain evidence="5">USDA-PBARC FA_bdor</strain>
        <tissue evidence="5">Whole organism</tissue>
    </source>
</reference>
<feature type="coiled-coil region" evidence="1">
    <location>
        <begin position="207"/>
        <end position="234"/>
    </location>
</feature>
<proteinExistence type="predicted"/>
<gene>
    <name evidence="5" type="primary">LOC105264306</name>
</gene>
<evidence type="ECO:0000256" key="1">
    <source>
        <dbReference type="SAM" id="Coils"/>
    </source>
</evidence>
<keyword evidence="4" id="KW-1185">Reference proteome</keyword>
<keyword evidence="3" id="KW-0812">Transmembrane</keyword>
<keyword evidence="3" id="KW-1133">Transmembrane helix</keyword>
<evidence type="ECO:0000256" key="3">
    <source>
        <dbReference type="SAM" id="Phobius"/>
    </source>
</evidence>
<dbReference type="RefSeq" id="XP_011299404.1">
    <property type="nucleotide sequence ID" value="XM_011301102.1"/>
</dbReference>
<organism evidence="4 5">
    <name type="scientific">Fopius arisanus</name>
    <dbReference type="NCBI Taxonomy" id="64838"/>
    <lineage>
        <taxon>Eukaryota</taxon>
        <taxon>Metazoa</taxon>
        <taxon>Ecdysozoa</taxon>
        <taxon>Arthropoda</taxon>
        <taxon>Hexapoda</taxon>
        <taxon>Insecta</taxon>
        <taxon>Pterygota</taxon>
        <taxon>Neoptera</taxon>
        <taxon>Endopterygota</taxon>
        <taxon>Hymenoptera</taxon>
        <taxon>Apocrita</taxon>
        <taxon>Ichneumonoidea</taxon>
        <taxon>Braconidae</taxon>
        <taxon>Opiinae</taxon>
        <taxon>Fopius</taxon>
    </lineage>
</organism>
<feature type="region of interest" description="Disordered" evidence="2">
    <location>
        <begin position="93"/>
        <end position="123"/>
    </location>
</feature>